<protein>
    <submittedName>
        <fullName evidence="4">Chain-length determining protein</fullName>
    </submittedName>
</protein>
<dbReference type="InterPro" id="IPR032807">
    <property type="entry name" value="GNVR"/>
</dbReference>
<keyword evidence="2" id="KW-1133">Transmembrane helix</keyword>
<dbReference type="Pfam" id="PF13807">
    <property type="entry name" value="GNVR"/>
    <property type="match status" value="1"/>
</dbReference>
<keyword evidence="2" id="KW-0812">Transmembrane</keyword>
<feature type="coiled-coil region" evidence="1">
    <location>
        <begin position="166"/>
        <end position="215"/>
    </location>
</feature>
<dbReference type="Proteomes" id="UP001180616">
    <property type="component" value="Chromosome"/>
</dbReference>
<dbReference type="PANTHER" id="PTHR32309:SF13">
    <property type="entry name" value="FERRIC ENTEROBACTIN TRANSPORT PROTEIN FEPE"/>
    <property type="match status" value="1"/>
</dbReference>
<keyword evidence="5" id="KW-1185">Reference proteome</keyword>
<accession>A0ABY9R3E0</accession>
<sequence>MKRYLVLLNESVVPFCVVAVLVAVLGVVASYVLPKRYQAQSSVSIEENVVNELVKGIAITPSLEAKLRILKVSILSRKMLLRVIKDLDMDLGLQGERLERLIETTRSNVEITHEERKGLFYIRYANSSPEKARDFVNALTRRYIEESTSSKREESYEATRFLSDQIAVFQKRIDSAQQAIDAYKSEKGMILSLNENILREEIKETEHRLEETRIRKNERLAQLNILEKGSGGGRLAEKEASYKTLLRTYTDQHPDVVRAREELEALRSGGGGTERRKSSMEYQRLKVELESLNEIEQVQQALIEKDKRLLQELPAVQTELQVLQQARKNETLIYEQLVSRYGQSEVSKQMELQDKAVSFRIIDPAILPLRPSSPNRPLIMLGSIVVGVIVAAGGIILSDQFFRRVRSLEDLTSRGFLVLGALPRIATAADARVARRRRTAIALALLAMLCIAGLAGVEYSGFEGLDMLFARVRNILSTWL</sequence>
<dbReference type="RefSeq" id="WP_309542153.1">
    <property type="nucleotide sequence ID" value="NZ_CP133659.1"/>
</dbReference>
<evidence type="ECO:0000313" key="4">
    <source>
        <dbReference type="EMBL" id="WMW66249.1"/>
    </source>
</evidence>
<reference evidence="4" key="1">
    <citation type="submission" date="2023-09" db="EMBL/GenBank/DDBJ databases">
        <authorList>
            <consortium name="CW5 consortium"/>
            <person name="Lu C.-W."/>
        </authorList>
    </citation>
    <scope>NUCLEOTIDE SEQUENCE</scope>
    <source>
        <strain evidence="4">KPS</strain>
    </source>
</reference>
<keyword evidence="2" id="KW-0472">Membrane</keyword>
<feature type="transmembrane region" description="Helical" evidence="2">
    <location>
        <begin position="12"/>
        <end position="33"/>
    </location>
</feature>
<gene>
    <name evidence="4" type="ORF">KPS_000812</name>
</gene>
<dbReference type="InterPro" id="IPR014345">
    <property type="entry name" value="XrtA_polysacc_chain"/>
</dbReference>
<evidence type="ECO:0000313" key="5">
    <source>
        <dbReference type="Proteomes" id="UP001180616"/>
    </source>
</evidence>
<feature type="transmembrane region" description="Helical" evidence="2">
    <location>
        <begin position="378"/>
        <end position="397"/>
    </location>
</feature>
<evidence type="ECO:0000256" key="1">
    <source>
        <dbReference type="SAM" id="Coils"/>
    </source>
</evidence>
<feature type="transmembrane region" description="Helical" evidence="2">
    <location>
        <begin position="440"/>
        <end position="462"/>
    </location>
</feature>
<evidence type="ECO:0000259" key="3">
    <source>
        <dbReference type="Pfam" id="PF13807"/>
    </source>
</evidence>
<organism evidence="4 5">
    <name type="scientific">Nitratidesulfovibrio liaohensis</name>
    <dbReference type="NCBI Taxonomy" id="2604158"/>
    <lineage>
        <taxon>Bacteria</taxon>
        <taxon>Pseudomonadati</taxon>
        <taxon>Thermodesulfobacteriota</taxon>
        <taxon>Desulfovibrionia</taxon>
        <taxon>Desulfovibrionales</taxon>
        <taxon>Desulfovibrionaceae</taxon>
        <taxon>Nitratidesulfovibrio</taxon>
    </lineage>
</organism>
<proteinExistence type="predicted"/>
<keyword evidence="1" id="KW-0175">Coiled coil</keyword>
<dbReference type="PANTHER" id="PTHR32309">
    <property type="entry name" value="TYROSINE-PROTEIN KINASE"/>
    <property type="match status" value="1"/>
</dbReference>
<feature type="domain" description="Tyrosine-protein kinase G-rich" evidence="3">
    <location>
        <begin position="318"/>
        <end position="396"/>
    </location>
</feature>
<dbReference type="InterPro" id="IPR050445">
    <property type="entry name" value="Bact_polysacc_biosynth/exp"/>
</dbReference>
<evidence type="ECO:0000256" key="2">
    <source>
        <dbReference type="SAM" id="Phobius"/>
    </source>
</evidence>
<name>A0ABY9R3E0_9BACT</name>
<dbReference type="EMBL" id="CP133659">
    <property type="protein sequence ID" value="WMW66249.1"/>
    <property type="molecule type" value="Genomic_DNA"/>
</dbReference>
<dbReference type="NCBIfam" id="TIGR03007">
    <property type="entry name" value="pepcterm_ChnLen"/>
    <property type="match status" value="1"/>
</dbReference>